<dbReference type="Proteomes" id="UP001060336">
    <property type="component" value="Chromosome"/>
</dbReference>
<sequence length="62" mass="6771">MGDRFCLTLLEAAEMNGFTNSEMRVLVDRHESIAANVNGAWRVDPDALKSVLDDSASFLQAA</sequence>
<name>A0A9J7AND6_9PROT</name>
<protein>
    <submittedName>
        <fullName evidence="1">Uncharacterized protein</fullName>
    </submittedName>
</protein>
<accession>A0A9J7AND6</accession>
<keyword evidence="2" id="KW-1185">Reference proteome</keyword>
<dbReference type="RefSeq" id="WP_257767656.1">
    <property type="nucleotide sequence ID" value="NZ_CP102480.1"/>
</dbReference>
<proteinExistence type="predicted"/>
<gene>
    <name evidence="1" type="ORF">NUH88_17335</name>
</gene>
<evidence type="ECO:0000313" key="1">
    <source>
        <dbReference type="EMBL" id="UUX49155.1"/>
    </source>
</evidence>
<dbReference type="KEGG" id="naci:NUH88_17335"/>
<organism evidence="1 2">
    <name type="scientific">Nisaea acidiphila</name>
    <dbReference type="NCBI Taxonomy" id="1862145"/>
    <lineage>
        <taxon>Bacteria</taxon>
        <taxon>Pseudomonadati</taxon>
        <taxon>Pseudomonadota</taxon>
        <taxon>Alphaproteobacteria</taxon>
        <taxon>Rhodospirillales</taxon>
        <taxon>Thalassobaculaceae</taxon>
        <taxon>Nisaea</taxon>
    </lineage>
</organism>
<reference evidence="1" key="1">
    <citation type="submission" date="2022-08" db="EMBL/GenBank/DDBJ databases">
        <title>Nisaea acidiphila sp. nov., isolated from a marine algal debris and emended description of the genus Nisaea Urios et al. 2008.</title>
        <authorList>
            <person name="Kwon K."/>
        </authorList>
    </citation>
    <scope>NUCLEOTIDE SEQUENCE</scope>
    <source>
        <strain evidence="1">MEBiC11861</strain>
    </source>
</reference>
<evidence type="ECO:0000313" key="2">
    <source>
        <dbReference type="Proteomes" id="UP001060336"/>
    </source>
</evidence>
<dbReference type="AlphaFoldDB" id="A0A9J7AND6"/>
<dbReference type="EMBL" id="CP102480">
    <property type="protein sequence ID" value="UUX49155.1"/>
    <property type="molecule type" value="Genomic_DNA"/>
</dbReference>